<feature type="compositionally biased region" description="Low complexity" evidence="1">
    <location>
        <begin position="64"/>
        <end position="77"/>
    </location>
</feature>
<feature type="region of interest" description="Disordered" evidence="1">
    <location>
        <begin position="571"/>
        <end position="611"/>
    </location>
</feature>
<proteinExistence type="predicted"/>
<feature type="compositionally biased region" description="Polar residues" evidence="1">
    <location>
        <begin position="669"/>
        <end position="679"/>
    </location>
</feature>
<dbReference type="OrthoDB" id="6235964at2759"/>
<dbReference type="PANTHER" id="PTHR38700:SF1">
    <property type="entry name" value="PH DOMAIN-CONTAINING PROTEIN"/>
    <property type="match status" value="1"/>
</dbReference>
<feature type="compositionally biased region" description="Basic and acidic residues" evidence="1">
    <location>
        <begin position="97"/>
        <end position="117"/>
    </location>
</feature>
<evidence type="ECO:0000313" key="2">
    <source>
        <dbReference type="EMBL" id="OQD74416.1"/>
    </source>
</evidence>
<feature type="region of interest" description="Disordered" evidence="1">
    <location>
        <begin position="721"/>
        <end position="758"/>
    </location>
</feature>
<dbReference type="InterPro" id="IPR029071">
    <property type="entry name" value="Ubiquitin-like_domsf"/>
</dbReference>
<evidence type="ECO:0000256" key="1">
    <source>
        <dbReference type="SAM" id="MobiDB-lite"/>
    </source>
</evidence>
<protein>
    <recommendedName>
        <fullName evidence="4">PH domain-containing protein</fullName>
    </recommendedName>
</protein>
<organism evidence="2 3">
    <name type="scientific">Penicillium decumbens</name>
    <dbReference type="NCBI Taxonomy" id="69771"/>
    <lineage>
        <taxon>Eukaryota</taxon>
        <taxon>Fungi</taxon>
        <taxon>Dikarya</taxon>
        <taxon>Ascomycota</taxon>
        <taxon>Pezizomycotina</taxon>
        <taxon>Eurotiomycetes</taxon>
        <taxon>Eurotiomycetidae</taxon>
        <taxon>Eurotiales</taxon>
        <taxon>Aspergillaceae</taxon>
        <taxon>Penicillium</taxon>
    </lineage>
</organism>
<feature type="compositionally biased region" description="Basic and acidic residues" evidence="1">
    <location>
        <begin position="547"/>
        <end position="559"/>
    </location>
</feature>
<feature type="region of interest" description="Disordered" evidence="1">
    <location>
        <begin position="26"/>
        <end position="167"/>
    </location>
</feature>
<dbReference type="Gene3D" id="3.10.20.90">
    <property type="entry name" value="Phosphatidylinositol 3-kinase Catalytic Subunit, Chain A, domain 1"/>
    <property type="match status" value="1"/>
</dbReference>
<keyword evidence="3" id="KW-1185">Reference proteome</keyword>
<evidence type="ECO:0000313" key="3">
    <source>
        <dbReference type="Proteomes" id="UP000191522"/>
    </source>
</evidence>
<feature type="compositionally biased region" description="Polar residues" evidence="1">
    <location>
        <begin position="580"/>
        <end position="605"/>
    </location>
</feature>
<dbReference type="PANTHER" id="PTHR38700">
    <property type="entry name" value="YALI0E22418P"/>
    <property type="match status" value="1"/>
</dbReference>
<dbReference type="SUPFAM" id="SSF54236">
    <property type="entry name" value="Ubiquitin-like"/>
    <property type="match status" value="1"/>
</dbReference>
<feature type="region of interest" description="Disordered" evidence="1">
    <location>
        <begin position="659"/>
        <end position="707"/>
    </location>
</feature>
<evidence type="ECO:0008006" key="4">
    <source>
        <dbReference type="Google" id="ProtNLM"/>
    </source>
</evidence>
<feature type="region of interest" description="Disordered" evidence="1">
    <location>
        <begin position="458"/>
        <end position="559"/>
    </location>
</feature>
<dbReference type="EMBL" id="MDYL01000011">
    <property type="protein sequence ID" value="OQD74416.1"/>
    <property type="molecule type" value="Genomic_DNA"/>
</dbReference>
<sequence>MVRPAVPAANTAPQKLSRYRSVREANGANCHEQPVHRAQSAVGTTTDENLSIARSMSRYRRNRLPANTTTAAPTASRKPPMSDHACAQAQAVPPLPDAKHYPSAQEDHARERHRQDAMKQLTGGRQTSPPIPLRPVKSENARGNKDVGRTKPTRSTPEARNLEGRQANVHISSNKDTRKSFFQRVGLTKDKDPMRFDKRAPRYIGVGGGGIVPGTDAPISAVNAGERRVTVQYHDTSIEMPVNPSTQVQDLLLSASKKLSGDIDPEKFILVESFHQIGLERNLRRYERVRDVMNSWAHDGDNRLIVIPPSSMDVLAQLDAQLVPDKKPGETSVHLYYSQRPGKWIKRYVTLCSNGQVTIAAKEFSKDHTAICHLSDFDIYRPNARALAKEIKPPKKICIAIKSQQKSSMFLSTDKFVHFFSTSDRAAADKWFEVTQAWRTWYLVNKMGVTERVKPGVALPTRSLTNRHTGDAGSRPSSSKEMYFQKKKSSREYAPPPPSYPEDLTIGTSVTGRSPAPGRPSEEIDATAFSPHGLLGRTYTLRKKAMHERDEREKREKEEPFMDQGILIEGSVHTPDHSSNHQNSRSNTMTRASDGLSRSLSTSQKPKPLVDLTPVFHEAPQHTRKGRGVTVEPGVKLVDAATGPDFVANTVAIPPATAWRRPSAEVPSVNRNRSNTARSLRQDPQPHRPSQMSSAEGSPTVQANPFQPNSLLASTRVASQGKPFTGRGVATGDRNATQPMLDLSPENPFAEGSLLRQL</sequence>
<dbReference type="InterPro" id="IPR011993">
    <property type="entry name" value="PH-like_dom_sf"/>
</dbReference>
<dbReference type="Gene3D" id="2.30.29.30">
    <property type="entry name" value="Pleckstrin-homology domain (PH domain)/Phosphotyrosine-binding domain (PTB)"/>
    <property type="match status" value="1"/>
</dbReference>
<name>A0A1V6PD11_PENDC</name>
<feature type="compositionally biased region" description="Polar residues" evidence="1">
    <location>
        <begin position="688"/>
        <end position="707"/>
    </location>
</feature>
<dbReference type="OMA" id="QTWRSWY"/>
<accession>A0A1V6PD11</accession>
<dbReference type="Proteomes" id="UP000191522">
    <property type="component" value="Unassembled WGS sequence"/>
</dbReference>
<dbReference type="STRING" id="69771.A0A1V6PD11"/>
<feature type="compositionally biased region" description="Basic and acidic residues" evidence="1">
    <location>
        <begin position="136"/>
        <end position="149"/>
    </location>
</feature>
<dbReference type="AlphaFoldDB" id="A0A1V6PD11"/>
<reference evidence="3" key="1">
    <citation type="journal article" date="2017" name="Nat. Microbiol.">
        <title>Global analysis of biosynthetic gene clusters reveals vast potential of secondary metabolite production in Penicillium species.</title>
        <authorList>
            <person name="Nielsen J.C."/>
            <person name="Grijseels S."/>
            <person name="Prigent S."/>
            <person name="Ji B."/>
            <person name="Dainat J."/>
            <person name="Nielsen K.F."/>
            <person name="Frisvad J.C."/>
            <person name="Workman M."/>
            <person name="Nielsen J."/>
        </authorList>
    </citation>
    <scope>NUCLEOTIDE SEQUENCE [LARGE SCALE GENOMIC DNA]</scope>
    <source>
        <strain evidence="3">IBT 11843</strain>
    </source>
</reference>
<comment type="caution">
    <text evidence="2">The sequence shown here is derived from an EMBL/GenBank/DDBJ whole genome shotgun (WGS) entry which is preliminary data.</text>
</comment>
<feature type="compositionally biased region" description="Polar residues" evidence="1">
    <location>
        <begin position="41"/>
        <end position="54"/>
    </location>
</feature>
<gene>
    <name evidence="2" type="ORF">PENDEC_c011G01141</name>
</gene>